<reference evidence="2" key="2">
    <citation type="submission" date="2020-09" db="EMBL/GenBank/DDBJ databases">
        <authorList>
            <person name="Sun Q."/>
            <person name="Zhou Y."/>
        </authorList>
    </citation>
    <scope>NUCLEOTIDE SEQUENCE</scope>
    <source>
        <strain evidence="2">CGMCC 1.15448</strain>
    </source>
</reference>
<reference evidence="2" key="1">
    <citation type="journal article" date="2014" name="Int. J. Syst. Evol. Microbiol.">
        <title>Complete genome sequence of Corynebacterium casei LMG S-19264T (=DSM 44701T), isolated from a smear-ripened cheese.</title>
        <authorList>
            <consortium name="US DOE Joint Genome Institute (JGI-PGF)"/>
            <person name="Walter F."/>
            <person name="Albersmeier A."/>
            <person name="Kalinowski J."/>
            <person name="Ruckert C."/>
        </authorList>
    </citation>
    <scope>NUCLEOTIDE SEQUENCE</scope>
    <source>
        <strain evidence="2">CGMCC 1.15448</strain>
    </source>
</reference>
<feature type="chain" id="PRO_5035321709" description="Outer membrane protein beta-barrel domain-containing protein" evidence="1">
    <location>
        <begin position="36"/>
        <end position="209"/>
    </location>
</feature>
<name>A0A8J2U915_9BACT</name>
<keyword evidence="1" id="KW-0732">Signal</keyword>
<dbReference type="Proteomes" id="UP000607559">
    <property type="component" value="Unassembled WGS sequence"/>
</dbReference>
<protein>
    <recommendedName>
        <fullName evidence="4">Outer membrane protein beta-barrel domain-containing protein</fullName>
    </recommendedName>
</protein>
<evidence type="ECO:0000313" key="2">
    <source>
        <dbReference type="EMBL" id="GGA87498.1"/>
    </source>
</evidence>
<evidence type="ECO:0000313" key="3">
    <source>
        <dbReference type="Proteomes" id="UP000607559"/>
    </source>
</evidence>
<organism evidence="2 3">
    <name type="scientific">Puia dinghuensis</name>
    <dbReference type="NCBI Taxonomy" id="1792502"/>
    <lineage>
        <taxon>Bacteria</taxon>
        <taxon>Pseudomonadati</taxon>
        <taxon>Bacteroidota</taxon>
        <taxon>Chitinophagia</taxon>
        <taxon>Chitinophagales</taxon>
        <taxon>Chitinophagaceae</taxon>
        <taxon>Puia</taxon>
    </lineage>
</organism>
<feature type="signal peptide" evidence="1">
    <location>
        <begin position="1"/>
        <end position="35"/>
    </location>
</feature>
<comment type="caution">
    <text evidence="2">The sequence shown here is derived from an EMBL/GenBank/DDBJ whole genome shotgun (WGS) entry which is preliminary data.</text>
</comment>
<accession>A0A8J2U915</accession>
<dbReference type="EMBL" id="BMJC01000001">
    <property type="protein sequence ID" value="GGA87498.1"/>
    <property type="molecule type" value="Genomic_DNA"/>
</dbReference>
<evidence type="ECO:0000256" key="1">
    <source>
        <dbReference type="SAM" id="SignalP"/>
    </source>
</evidence>
<sequence>MVQLFVTIKHTKMKKTRKIGIVTALLVSLSLASQAQTTTSGNSSSGTTGKEWRISVGPDAGIPLGDFSNEYNWNFGGSAQVDIPIIKSLYVTVNAGYQNFFVKNGSFADNVADKNLQLIPVKAGLKYFFLGDLLYVQGEAGASFLANKSDVGASNAAAFVYAPQVGVLLKLAPKNYIDVGFRFEGTSSFYNGGSSNNFLGLRVAYAFGL</sequence>
<proteinExistence type="predicted"/>
<keyword evidence="3" id="KW-1185">Reference proteome</keyword>
<evidence type="ECO:0008006" key="4">
    <source>
        <dbReference type="Google" id="ProtNLM"/>
    </source>
</evidence>
<gene>
    <name evidence="2" type="ORF">GCM10011511_08360</name>
</gene>
<dbReference type="AlphaFoldDB" id="A0A8J2U915"/>